<dbReference type="InterPro" id="IPR023753">
    <property type="entry name" value="FAD/NAD-binding_dom"/>
</dbReference>
<evidence type="ECO:0000313" key="13">
    <source>
        <dbReference type="EMBL" id="MEO9246897.1"/>
    </source>
</evidence>
<keyword evidence="7" id="KW-0520">NAD</keyword>
<comment type="caution">
    <text evidence="13">The sequence shown here is derived from an EMBL/GenBank/DDBJ whole genome shotgun (WGS) entry which is preliminary data.</text>
</comment>
<dbReference type="SMART" id="SM01353">
    <property type="entry name" value="AIF_C"/>
    <property type="match status" value="1"/>
</dbReference>
<dbReference type="InterPro" id="IPR036291">
    <property type="entry name" value="NAD(P)-bd_dom_sf"/>
</dbReference>
<dbReference type="SUPFAM" id="SSF51735">
    <property type="entry name" value="NAD(P)-binding Rossmann-fold domains"/>
    <property type="match status" value="1"/>
</dbReference>
<evidence type="ECO:0000259" key="12">
    <source>
        <dbReference type="Pfam" id="PF14721"/>
    </source>
</evidence>
<evidence type="ECO:0000256" key="7">
    <source>
        <dbReference type="ARBA" id="ARBA00023027"/>
    </source>
</evidence>
<comment type="catalytic activity">
    <reaction evidence="8">
        <text>A + NADH + H(+) = AH2 + NAD(+)</text>
        <dbReference type="Rhea" id="RHEA:11356"/>
        <dbReference type="ChEBI" id="CHEBI:13193"/>
        <dbReference type="ChEBI" id="CHEBI:15378"/>
        <dbReference type="ChEBI" id="CHEBI:17499"/>
        <dbReference type="ChEBI" id="CHEBI:57540"/>
        <dbReference type="ChEBI" id="CHEBI:57945"/>
    </reaction>
</comment>
<evidence type="ECO:0000256" key="2">
    <source>
        <dbReference type="ARBA" id="ARBA00022630"/>
    </source>
</evidence>
<feature type="domain" description="FAD/NAD(P)-binding" evidence="10">
    <location>
        <begin position="298"/>
        <end position="597"/>
    </location>
</feature>
<dbReference type="InterPro" id="IPR050446">
    <property type="entry name" value="FAD-oxidoreductase/Apoptosis"/>
</dbReference>
<name>A0ABV0IHG0_9MICC</name>
<dbReference type="PRINTS" id="PR00411">
    <property type="entry name" value="PNDRDTASEI"/>
</dbReference>
<accession>A0ABV0IHG0</accession>
<keyword evidence="2" id="KW-0285">Flavoprotein</keyword>
<reference evidence="13 14" key="1">
    <citation type="submission" date="2024-05" db="EMBL/GenBank/DDBJ databases">
        <authorList>
            <person name="Yi C."/>
        </authorList>
    </citation>
    <scope>NUCLEOTIDE SEQUENCE [LARGE SCALE GENOMIC DNA]</scope>
    <source>
        <strain evidence="13 14">XS13</strain>
    </source>
</reference>
<evidence type="ECO:0000256" key="8">
    <source>
        <dbReference type="ARBA" id="ARBA00047786"/>
    </source>
</evidence>
<dbReference type="RefSeq" id="WP_347919231.1">
    <property type="nucleotide sequence ID" value="NZ_JBDXMX010000002.1"/>
</dbReference>
<dbReference type="PANTHER" id="PTHR43557:SF4">
    <property type="entry name" value="APOPTOSIS-INDUCING FACTOR 1, MITOCHONDRIAL"/>
    <property type="match status" value="1"/>
</dbReference>
<feature type="compositionally biased region" description="Low complexity" evidence="9">
    <location>
        <begin position="274"/>
        <end position="285"/>
    </location>
</feature>
<dbReference type="Proteomes" id="UP001484097">
    <property type="component" value="Unassembled WGS sequence"/>
</dbReference>
<comment type="cofactor">
    <cofactor evidence="1">
        <name>FAD</name>
        <dbReference type="ChEBI" id="CHEBI:57692"/>
    </cofactor>
</comment>
<feature type="domain" description="NAD(P)-binding" evidence="11">
    <location>
        <begin position="7"/>
        <end position="134"/>
    </location>
</feature>
<feature type="region of interest" description="Disordered" evidence="9">
    <location>
        <begin position="264"/>
        <end position="285"/>
    </location>
</feature>
<dbReference type="InterPro" id="IPR016040">
    <property type="entry name" value="NAD(P)-bd_dom"/>
</dbReference>
<dbReference type="InterPro" id="IPR036188">
    <property type="entry name" value="FAD/NAD-bd_sf"/>
</dbReference>
<evidence type="ECO:0000256" key="9">
    <source>
        <dbReference type="SAM" id="MobiDB-lite"/>
    </source>
</evidence>
<evidence type="ECO:0000256" key="5">
    <source>
        <dbReference type="ARBA" id="ARBA00022946"/>
    </source>
</evidence>
<dbReference type="Pfam" id="PF14721">
    <property type="entry name" value="AIF_C"/>
    <property type="match status" value="1"/>
</dbReference>
<dbReference type="InterPro" id="IPR029324">
    <property type="entry name" value="AIF_C"/>
</dbReference>
<dbReference type="Pfam" id="PF07992">
    <property type="entry name" value="Pyr_redox_2"/>
    <property type="match status" value="1"/>
</dbReference>
<dbReference type="PANTHER" id="PTHR43557">
    <property type="entry name" value="APOPTOSIS-INDUCING FACTOR 1"/>
    <property type="match status" value="1"/>
</dbReference>
<keyword evidence="4" id="KW-0274">FAD</keyword>
<dbReference type="SUPFAM" id="SSF51905">
    <property type="entry name" value="FAD/NAD(P)-binding domain"/>
    <property type="match status" value="1"/>
</dbReference>
<evidence type="ECO:0000256" key="1">
    <source>
        <dbReference type="ARBA" id="ARBA00001974"/>
    </source>
</evidence>
<dbReference type="PRINTS" id="PR00368">
    <property type="entry name" value="FADPNR"/>
</dbReference>
<protein>
    <submittedName>
        <fullName evidence="13">FAD-dependent oxidoreductase</fullName>
    </submittedName>
</protein>
<evidence type="ECO:0000256" key="4">
    <source>
        <dbReference type="ARBA" id="ARBA00022827"/>
    </source>
</evidence>
<dbReference type="Gene3D" id="3.50.50.60">
    <property type="entry name" value="FAD/NAD(P)-binding domain"/>
    <property type="match status" value="2"/>
</dbReference>
<dbReference type="EMBL" id="JBDXMX010000002">
    <property type="protein sequence ID" value="MEO9246897.1"/>
    <property type="molecule type" value="Genomic_DNA"/>
</dbReference>
<keyword evidence="14" id="KW-1185">Reference proteome</keyword>
<dbReference type="Gene3D" id="3.40.50.720">
    <property type="entry name" value="NAD(P)-binding Rossmann-like Domain"/>
    <property type="match status" value="1"/>
</dbReference>
<dbReference type="SUPFAM" id="SSF55424">
    <property type="entry name" value="FAD/NAD-linked reductases, dimerisation (C-terminal) domain"/>
    <property type="match status" value="1"/>
</dbReference>
<keyword evidence="3" id="KW-0053">Apoptosis</keyword>
<gene>
    <name evidence="13" type="ORF">ABDK96_04310</name>
</gene>
<dbReference type="Gene3D" id="3.30.390.30">
    <property type="match status" value="1"/>
</dbReference>
<dbReference type="Pfam" id="PF13460">
    <property type="entry name" value="NAD_binding_10"/>
    <property type="match status" value="1"/>
</dbReference>
<keyword evidence="6" id="KW-0560">Oxidoreductase</keyword>
<proteinExistence type="predicted"/>
<evidence type="ECO:0000259" key="11">
    <source>
        <dbReference type="Pfam" id="PF13460"/>
    </source>
</evidence>
<evidence type="ECO:0000256" key="3">
    <source>
        <dbReference type="ARBA" id="ARBA00022703"/>
    </source>
</evidence>
<dbReference type="InterPro" id="IPR016156">
    <property type="entry name" value="FAD/NAD-linked_Rdtase_dimer_sf"/>
</dbReference>
<keyword evidence="5" id="KW-0809">Transit peptide</keyword>
<evidence type="ECO:0000259" key="10">
    <source>
        <dbReference type="Pfam" id="PF07992"/>
    </source>
</evidence>
<evidence type="ECO:0000256" key="6">
    <source>
        <dbReference type="ARBA" id="ARBA00023002"/>
    </source>
</evidence>
<feature type="domain" description="Mitochondrial apoptosis-inducing factor C-terminal" evidence="12">
    <location>
        <begin position="600"/>
        <end position="645"/>
    </location>
</feature>
<organism evidence="13 14">
    <name type="scientific">Citricoccus nitrophenolicus</name>
    <dbReference type="NCBI Taxonomy" id="863575"/>
    <lineage>
        <taxon>Bacteria</taxon>
        <taxon>Bacillati</taxon>
        <taxon>Actinomycetota</taxon>
        <taxon>Actinomycetes</taxon>
        <taxon>Micrococcales</taxon>
        <taxon>Micrococcaceae</taxon>
        <taxon>Citricoccus</taxon>
    </lineage>
</organism>
<sequence>MRIVVLGASGTLGTLLVDLLRADGHEVVPASRSTGVDAFTGRGLQEAFAGADAVIDAISQVSFSAAKAIGYFTTTAGNICAEARRAGVGRLVCVSIAGATDGEVNRAYGYYRGKAAQEHAYRSSGLPVTLIHSTQWFELVPVMLRMTTLGPVALLPTMRMAPVAAESVARLVAEEAVRPAGDQAGGSDAGREPQVRTVAIRGPETATAAEVARRMIEGLGSVGGRAPRRILEAPLFGRAMAGGGLIPEASIVDGVTLDEWMERRRSAPDGPGGPEAAATPALDPSAAGVHTDEVLDAYDYVIVGAGMAAAKAVEGIRTEDATGSIGLFGTDTAAPVYRPDLSKTLWVDPEASLEGSLMVSGAEGSEHRPDANTQFHLGTTVAALAPDEHSITLADGRSVRYGKLLLATGAGPRTAGLPPGGRVIYYRTVADYRRLRELAAPGVHVVVVGGGYIGSEVAAVLTQNRVRVTLVAPGEPLLAQMFPESLARTVTQEFRDRGVEIVLGRLAGGSEREDGVTVRLEDGTEIAADAAVVGVGVEPRTELARAAGLAVDQGVLVDEHLRTGAHSIYAAGDVARYPDRLLGVRRVEHASAAETMGKMAGRNMAGAGKPYRTTPFFWSDLFDLGYEAVGELDARHTMVEDWAVGADGEPDHSTGVVYYLNPVGSVRGVLLWNVWDSVKAARELIARTAEEPVADPGSLRGTIPLG</sequence>
<evidence type="ECO:0000313" key="14">
    <source>
        <dbReference type="Proteomes" id="UP001484097"/>
    </source>
</evidence>